<feature type="signal peptide" evidence="1">
    <location>
        <begin position="1"/>
        <end position="24"/>
    </location>
</feature>
<dbReference type="EMBL" id="LYVI01000004">
    <property type="protein sequence ID" value="OBU62104.1"/>
    <property type="molecule type" value="Genomic_DNA"/>
</dbReference>
<name>A0AAP7GT23_STEMA</name>
<comment type="caution">
    <text evidence="2">The sequence shown here is derived from an EMBL/GenBank/DDBJ whole genome shotgun (WGS) entry which is preliminary data.</text>
</comment>
<dbReference type="Proteomes" id="UP000092125">
    <property type="component" value="Unassembled WGS sequence"/>
</dbReference>
<evidence type="ECO:0000313" key="2">
    <source>
        <dbReference type="EMBL" id="OBU62104.1"/>
    </source>
</evidence>
<organism evidence="2 3">
    <name type="scientific">Stenotrophomonas maltophilia</name>
    <name type="common">Pseudomonas maltophilia</name>
    <name type="synonym">Xanthomonas maltophilia</name>
    <dbReference type="NCBI Taxonomy" id="40324"/>
    <lineage>
        <taxon>Bacteria</taxon>
        <taxon>Pseudomonadati</taxon>
        <taxon>Pseudomonadota</taxon>
        <taxon>Gammaproteobacteria</taxon>
        <taxon>Lysobacterales</taxon>
        <taxon>Lysobacteraceae</taxon>
        <taxon>Stenotrophomonas</taxon>
        <taxon>Stenotrophomonas maltophilia group</taxon>
    </lineage>
</organism>
<keyword evidence="1" id="KW-0732">Signal</keyword>
<dbReference type="PROSITE" id="PS51257">
    <property type="entry name" value="PROKAR_LIPOPROTEIN"/>
    <property type="match status" value="1"/>
</dbReference>
<proteinExistence type="predicted"/>
<feature type="chain" id="PRO_5042861724" description="Lipoprotein" evidence="1">
    <location>
        <begin position="25"/>
        <end position="113"/>
    </location>
</feature>
<gene>
    <name evidence="2" type="ORF">A9K56_08740</name>
</gene>
<dbReference type="AlphaFoldDB" id="A0AAP7GT23"/>
<accession>A0AAP7GT23</accession>
<reference evidence="2 3" key="1">
    <citation type="submission" date="2016-05" db="EMBL/GenBank/DDBJ databases">
        <title>Draft Genome Sequences of Stenotrophomonas maltophilia Strains Sm32COP, Sm41DVV, Sm46PAILV, SmF3, SmF22, SmSOFb1 and SmCVFa1, Isolated from Different Manures, in France.</title>
        <authorList>
            <person name="Nazaret S."/>
            <person name="Bodilis J."/>
        </authorList>
    </citation>
    <scope>NUCLEOTIDE SEQUENCE [LARGE SCALE GENOMIC DNA]</scope>
    <source>
        <strain evidence="2 3">Sm41DVV</strain>
    </source>
</reference>
<evidence type="ECO:0000256" key="1">
    <source>
        <dbReference type="SAM" id="SignalP"/>
    </source>
</evidence>
<evidence type="ECO:0000313" key="3">
    <source>
        <dbReference type="Proteomes" id="UP000092125"/>
    </source>
</evidence>
<protein>
    <recommendedName>
        <fullName evidence="4">Lipoprotein</fullName>
    </recommendedName>
</protein>
<dbReference type="RefSeq" id="WP_065181994.1">
    <property type="nucleotide sequence ID" value="NZ_CAXOQU010000083.1"/>
</dbReference>
<evidence type="ECO:0008006" key="4">
    <source>
        <dbReference type="Google" id="ProtNLM"/>
    </source>
</evidence>
<sequence length="113" mass="12186">MPLLRNFALAGLFALVGCSSTSSSYEGADFSASAQCRMQCQASHRSCMAQADSLGSRQSSCEQQMAPAADKRCKDIANADLRRSCELKAHDCTLRQPMMSCGERRDTCMSSCG</sequence>